<feature type="transmembrane region" description="Helical" evidence="2">
    <location>
        <begin position="204"/>
        <end position="228"/>
    </location>
</feature>
<evidence type="ECO:0000313" key="5">
    <source>
        <dbReference type="Proteomes" id="UP000777482"/>
    </source>
</evidence>
<evidence type="ECO:0000256" key="1">
    <source>
        <dbReference type="SAM" id="MobiDB-lite"/>
    </source>
</evidence>
<proteinExistence type="predicted"/>
<feature type="region of interest" description="Disordered" evidence="1">
    <location>
        <begin position="157"/>
        <end position="178"/>
    </location>
</feature>
<dbReference type="EMBL" id="PUHQ01000064">
    <property type="protein sequence ID" value="KAG0658588.1"/>
    <property type="molecule type" value="Genomic_DNA"/>
</dbReference>
<name>A0A9P7B4T9_RHOMI</name>
<comment type="caution">
    <text evidence="4">The sequence shown here is derived from an EMBL/GenBank/DDBJ whole genome shotgun (WGS) entry which is preliminary data.</text>
</comment>
<reference evidence="4 5" key="1">
    <citation type="submission" date="2020-11" db="EMBL/GenBank/DDBJ databases">
        <title>Kefir isolates.</title>
        <authorList>
            <person name="Marcisauskas S."/>
            <person name="Kim Y."/>
            <person name="Blasche S."/>
        </authorList>
    </citation>
    <scope>NUCLEOTIDE SEQUENCE [LARGE SCALE GENOMIC DNA]</scope>
    <source>
        <strain evidence="4 5">KR</strain>
    </source>
</reference>
<feature type="signal peptide" evidence="3">
    <location>
        <begin position="1"/>
        <end position="23"/>
    </location>
</feature>
<accession>A0A9P7B4T9</accession>
<evidence type="ECO:0000256" key="2">
    <source>
        <dbReference type="SAM" id="Phobius"/>
    </source>
</evidence>
<dbReference type="Proteomes" id="UP000777482">
    <property type="component" value="Unassembled WGS sequence"/>
</dbReference>
<keyword evidence="5" id="KW-1185">Reference proteome</keyword>
<dbReference type="AlphaFoldDB" id="A0A9P7B4T9"/>
<sequence>MQSSTRLVLLLAAWLLAVQLVCATRHRSPATASKPRRFPRETTHSTQKLRLLSERRVDYAPGRDCAESDPFLSAASKYRFVLAARSSLASAVSSEIAITSPSSTTRVNDETVSSAPLSLPSKAATSFANAPKPTLAVNSVPSVGSVMASTELAKVTPTSAPGSLVSSPESLSPATSPHSYVATADNATNSKSLLTVMPGRTLSVFPIGLFVFGSLNGIALLVTAYMFWERRCYARQFAERKRREKGASKSVQARGPITPFPV</sequence>
<keyword evidence="2" id="KW-0472">Membrane</keyword>
<dbReference type="OrthoDB" id="2596908at2759"/>
<evidence type="ECO:0000256" key="3">
    <source>
        <dbReference type="SAM" id="SignalP"/>
    </source>
</evidence>
<keyword evidence="2" id="KW-1133">Transmembrane helix</keyword>
<evidence type="ECO:0008006" key="6">
    <source>
        <dbReference type="Google" id="ProtNLM"/>
    </source>
</evidence>
<gene>
    <name evidence="4" type="ORF">C6P46_005708</name>
</gene>
<keyword evidence="2" id="KW-0812">Transmembrane</keyword>
<evidence type="ECO:0000313" key="4">
    <source>
        <dbReference type="EMBL" id="KAG0658588.1"/>
    </source>
</evidence>
<organism evidence="4 5">
    <name type="scientific">Rhodotorula mucilaginosa</name>
    <name type="common">Yeast</name>
    <name type="synonym">Rhodotorula rubra</name>
    <dbReference type="NCBI Taxonomy" id="5537"/>
    <lineage>
        <taxon>Eukaryota</taxon>
        <taxon>Fungi</taxon>
        <taxon>Dikarya</taxon>
        <taxon>Basidiomycota</taxon>
        <taxon>Pucciniomycotina</taxon>
        <taxon>Microbotryomycetes</taxon>
        <taxon>Sporidiobolales</taxon>
        <taxon>Sporidiobolaceae</taxon>
        <taxon>Rhodotorula</taxon>
    </lineage>
</organism>
<feature type="chain" id="PRO_5040402592" description="Transmembrane protein" evidence="3">
    <location>
        <begin position="24"/>
        <end position="262"/>
    </location>
</feature>
<protein>
    <recommendedName>
        <fullName evidence="6">Transmembrane protein</fullName>
    </recommendedName>
</protein>
<keyword evidence="3" id="KW-0732">Signal</keyword>